<dbReference type="RefSeq" id="WP_379680523.1">
    <property type="nucleotide sequence ID" value="NZ_JBHLWP010000013.1"/>
</dbReference>
<proteinExistence type="inferred from homology"/>
<gene>
    <name evidence="6" type="ORF">ACFFJK_16310</name>
</gene>
<dbReference type="GO" id="GO:0016798">
    <property type="term" value="F:hydrolase activity, acting on glycosyl bonds"/>
    <property type="evidence" value="ECO:0007669"/>
    <property type="project" value="UniProtKB-KW"/>
</dbReference>
<sequence length="615" mass="66469">MKTKHINPRRRSLLQALPASVAGLAASGPALAAAGRAKADPVAQAWGRAQQIMDQFKKPLVFPKRDFLITTYGAAPCEAVMVTGYVADHEEGQVSTPAPGATDCYAAIAAAIAACSAAGGGRVVIPAGNWLVKGPIVLKSNVNVHLAKGAHVYFSNDPEDFAKYGDYDCGPKGKLVISRWQSNDCLNYSPMVYAYGQTNIALTGEDWTSIIDGQGGVPRADGETWWDWKGKRKGVAQKTPNPQRTQIAVNPLNPTSIRAVAPNLDDAQVALMEGKNDKWRTDEAYLPTLSEAGVPAAKRIFGRGHYLRPCMVEFIGCTNVLLQGYELNQAPFWQHHPVNCSKLEIRGVHMNSLGPNSDGFDPEACNTVLVQDCTFNSGDDCIAIKAGKNLDTQFGPTQNVVIQKCVMNSGHGGVTLGSEMSGGIQHVYAQDIEFRNAHWATDPLNIAIRLKTNMNRGGFLRHFYVRNVTMPNGVNLKPQFYTPLPGSPIKPKSVAAGAGGVITFDCDYAPNADNVRTRPPVVEHIHISGVKVGNVATKDGPRSCHQALLLLGPVAYDYNGDKPVEILPIRNVTVTDCDFGTPVNAEQPWFLYNVRDVKLTNVRIGGKVYNTTLQA</sequence>
<dbReference type="InterPro" id="IPR011050">
    <property type="entry name" value="Pectin_lyase_fold/virulence"/>
</dbReference>
<dbReference type="Gene3D" id="2.160.20.10">
    <property type="entry name" value="Single-stranded right-handed beta-helix, Pectin lyase-like"/>
    <property type="match status" value="1"/>
</dbReference>
<dbReference type="SUPFAM" id="SSF51126">
    <property type="entry name" value="Pectin lyase-like"/>
    <property type="match status" value="1"/>
</dbReference>
<dbReference type="InterPro" id="IPR051801">
    <property type="entry name" value="GH28_Enzymes"/>
</dbReference>
<evidence type="ECO:0000313" key="6">
    <source>
        <dbReference type="EMBL" id="MFC0253464.1"/>
    </source>
</evidence>
<dbReference type="PROSITE" id="PS51318">
    <property type="entry name" value="TAT"/>
    <property type="match status" value="1"/>
</dbReference>
<evidence type="ECO:0000256" key="2">
    <source>
        <dbReference type="ARBA" id="ARBA00022801"/>
    </source>
</evidence>
<evidence type="ECO:0000256" key="1">
    <source>
        <dbReference type="ARBA" id="ARBA00008834"/>
    </source>
</evidence>
<dbReference type="EMBL" id="JBHLWP010000013">
    <property type="protein sequence ID" value="MFC0253464.1"/>
    <property type="molecule type" value="Genomic_DNA"/>
</dbReference>
<dbReference type="PANTHER" id="PTHR31339">
    <property type="entry name" value="PECTIN LYASE-RELATED"/>
    <property type="match status" value="1"/>
</dbReference>
<feature type="signal peptide" evidence="5">
    <location>
        <begin position="1"/>
        <end position="32"/>
    </location>
</feature>
<keyword evidence="7" id="KW-1185">Reference proteome</keyword>
<keyword evidence="3 4" id="KW-0326">Glycosidase</keyword>
<accession>A0ABV6FIU6</accession>
<dbReference type="PANTHER" id="PTHR31339:SF9">
    <property type="entry name" value="PLASMIN AND FIBRONECTIN-BINDING PROTEIN A"/>
    <property type="match status" value="1"/>
</dbReference>
<evidence type="ECO:0000256" key="3">
    <source>
        <dbReference type="ARBA" id="ARBA00023295"/>
    </source>
</evidence>
<organism evidence="6 7">
    <name type="scientific">Massilia consociata</name>
    <dbReference type="NCBI Taxonomy" id="760117"/>
    <lineage>
        <taxon>Bacteria</taxon>
        <taxon>Pseudomonadati</taxon>
        <taxon>Pseudomonadota</taxon>
        <taxon>Betaproteobacteria</taxon>
        <taxon>Burkholderiales</taxon>
        <taxon>Oxalobacteraceae</taxon>
        <taxon>Telluria group</taxon>
        <taxon>Massilia</taxon>
    </lineage>
</organism>
<dbReference type="InterPro" id="IPR006311">
    <property type="entry name" value="TAT_signal"/>
</dbReference>
<reference evidence="6 7" key="1">
    <citation type="submission" date="2024-09" db="EMBL/GenBank/DDBJ databases">
        <authorList>
            <person name="Sun Q."/>
            <person name="Mori K."/>
        </authorList>
    </citation>
    <scope>NUCLEOTIDE SEQUENCE [LARGE SCALE GENOMIC DNA]</scope>
    <source>
        <strain evidence="6 7">CCM 7792</strain>
    </source>
</reference>
<feature type="chain" id="PRO_5045965779" evidence="5">
    <location>
        <begin position="33"/>
        <end position="615"/>
    </location>
</feature>
<keyword evidence="5" id="KW-0732">Signal</keyword>
<evidence type="ECO:0000256" key="5">
    <source>
        <dbReference type="SAM" id="SignalP"/>
    </source>
</evidence>
<evidence type="ECO:0000256" key="4">
    <source>
        <dbReference type="RuleBase" id="RU361169"/>
    </source>
</evidence>
<dbReference type="EC" id="3.2.1.-" evidence="6"/>
<dbReference type="PROSITE" id="PS00502">
    <property type="entry name" value="POLYGALACTURONASE"/>
    <property type="match status" value="1"/>
</dbReference>
<comment type="caution">
    <text evidence="6">The sequence shown here is derived from an EMBL/GenBank/DDBJ whole genome shotgun (WGS) entry which is preliminary data.</text>
</comment>
<dbReference type="InterPro" id="IPR012334">
    <property type="entry name" value="Pectin_lyas_fold"/>
</dbReference>
<name>A0ABV6FIU6_9BURK</name>
<dbReference type="Proteomes" id="UP001589773">
    <property type="component" value="Unassembled WGS sequence"/>
</dbReference>
<protein>
    <submittedName>
        <fullName evidence="6">Glycoside hydrolase family 28 protein</fullName>
        <ecNumber evidence="6">3.2.1.-</ecNumber>
    </submittedName>
</protein>
<comment type="similarity">
    <text evidence="1 4">Belongs to the glycosyl hydrolase 28 family.</text>
</comment>
<evidence type="ECO:0000313" key="7">
    <source>
        <dbReference type="Proteomes" id="UP001589773"/>
    </source>
</evidence>
<dbReference type="InterPro" id="IPR000743">
    <property type="entry name" value="Glyco_hydro_28"/>
</dbReference>
<dbReference type="Pfam" id="PF00295">
    <property type="entry name" value="Glyco_hydro_28"/>
    <property type="match status" value="1"/>
</dbReference>
<keyword evidence="2 4" id="KW-0378">Hydrolase</keyword>